<dbReference type="GO" id="GO:0004930">
    <property type="term" value="F:G protein-coupled receptor activity"/>
    <property type="evidence" value="ECO:0007669"/>
    <property type="project" value="UniProtKB-KW"/>
</dbReference>
<evidence type="ECO:0000313" key="14">
    <source>
        <dbReference type="Ensembl" id="ENSCCNP00000032009.1"/>
    </source>
</evidence>
<evidence type="ECO:0000256" key="10">
    <source>
        <dbReference type="ARBA" id="ARBA00023224"/>
    </source>
</evidence>
<dbReference type="FunFam" id="1.20.1070.10:FF:000055">
    <property type="entry name" value="Taste receptor type 2"/>
    <property type="match status" value="1"/>
</dbReference>
<dbReference type="Pfam" id="PF05296">
    <property type="entry name" value="TAS2R"/>
    <property type="match status" value="1"/>
</dbReference>
<dbReference type="PANTHER" id="PTHR11394:SF69">
    <property type="entry name" value="TASTE RECEPTOR TYPE 2 MEMBER 134"/>
    <property type="match status" value="1"/>
</dbReference>
<dbReference type="InterPro" id="IPR007960">
    <property type="entry name" value="TAS2R"/>
</dbReference>
<accession>A0A8C0XPC2</accession>
<dbReference type="GO" id="GO:0016020">
    <property type="term" value="C:membrane"/>
    <property type="evidence" value="ECO:0007669"/>
    <property type="project" value="UniProtKB-SubCell"/>
</dbReference>
<evidence type="ECO:0000313" key="15">
    <source>
        <dbReference type="Proteomes" id="UP001732720"/>
    </source>
</evidence>
<evidence type="ECO:0000313" key="16">
    <source>
        <dbReference type="RefSeq" id="XP_020041681.1"/>
    </source>
</evidence>
<dbReference type="RefSeq" id="XP_020041681.1">
    <property type="nucleotide sequence ID" value="XM_020186092.1"/>
</dbReference>
<dbReference type="PANTHER" id="PTHR11394">
    <property type="entry name" value="TASTE RECEPTOR TYPE 2"/>
    <property type="match status" value="1"/>
</dbReference>
<dbReference type="Ensembl" id="ENSCCNT00000040216.1">
    <property type="protein sequence ID" value="ENSCCNP00000032009.1"/>
    <property type="gene ID" value="ENSCCNG00000030421.1"/>
</dbReference>
<keyword evidence="10 12" id="KW-0807">Transducer</keyword>
<keyword evidence="3 12" id="KW-0919">Taste</keyword>
<evidence type="ECO:0000256" key="8">
    <source>
        <dbReference type="ARBA" id="ARBA00023136"/>
    </source>
</evidence>
<dbReference type="GeneID" id="109700783"/>
<organism evidence="14">
    <name type="scientific">Castor canadensis</name>
    <name type="common">American beaver</name>
    <dbReference type="NCBI Taxonomy" id="51338"/>
    <lineage>
        <taxon>Eukaryota</taxon>
        <taxon>Metazoa</taxon>
        <taxon>Chordata</taxon>
        <taxon>Craniata</taxon>
        <taxon>Vertebrata</taxon>
        <taxon>Euteleostomi</taxon>
        <taxon>Mammalia</taxon>
        <taxon>Eutheria</taxon>
        <taxon>Euarchontoglires</taxon>
        <taxon>Glires</taxon>
        <taxon>Rodentia</taxon>
        <taxon>Castorimorpha</taxon>
        <taxon>Castoridae</taxon>
        <taxon>Castor</taxon>
    </lineage>
</organism>
<evidence type="ECO:0000256" key="13">
    <source>
        <dbReference type="SAM" id="Phobius"/>
    </source>
</evidence>
<dbReference type="Proteomes" id="UP001732720">
    <property type="component" value="Chromosome 4"/>
</dbReference>
<feature type="transmembrane region" description="Helical" evidence="13">
    <location>
        <begin position="179"/>
        <end position="204"/>
    </location>
</feature>
<reference evidence="16" key="2">
    <citation type="submission" date="2025-04" db="UniProtKB">
        <authorList>
            <consortium name="RefSeq"/>
        </authorList>
    </citation>
    <scope>IDENTIFICATION</scope>
    <source>
        <tissue evidence="16">Leukocyte</tissue>
    </source>
</reference>
<comment type="subcellular location">
    <subcellularLocation>
        <location evidence="1 12">Membrane</location>
        <topology evidence="1 12">Multi-pass membrane protein</topology>
    </subcellularLocation>
</comment>
<reference evidence="14" key="1">
    <citation type="submission" date="2023-09" db="UniProtKB">
        <authorList>
            <consortium name="Ensembl"/>
        </authorList>
    </citation>
    <scope>IDENTIFICATION</scope>
</reference>
<sequence>MPSSPTLIFMAIFLLESLAAMLQNGFIITVLGKQWVRCRTLPTGDMIVICLAASRFCLHGISILTNFLASSYLCYKTLYLNIFWDFSNTLIFWLTTWLAIFYCVKISSFSHPVFLWLKWRITWLVPKMLLSSLIFSSLSATSSATLHVIVTRRIISDGNCTLTHATHMFYWHYYRSHAMLVWFAPLFLFFLAIVLLMFSLYWHVAHMKNHRLGPRDPSTQAHTRALKSLVLFFIFYTWYSLCLIIHTIKIPTIQDAWHWAKEVITYAGICLHSTILMLSSPKLRKALKMRVSGLCSANS</sequence>
<feature type="transmembrane region" description="Helical" evidence="13">
    <location>
        <begin position="44"/>
        <end position="70"/>
    </location>
</feature>
<feature type="transmembrane region" description="Helical" evidence="13">
    <location>
        <begin position="90"/>
        <end position="117"/>
    </location>
</feature>
<proteinExistence type="inferred from homology"/>
<feature type="transmembrane region" description="Helical" evidence="13">
    <location>
        <begin position="6"/>
        <end position="32"/>
    </location>
</feature>
<dbReference type="OrthoDB" id="8876749at2759"/>
<evidence type="ECO:0000256" key="5">
    <source>
        <dbReference type="ARBA" id="ARBA00022692"/>
    </source>
</evidence>
<keyword evidence="8 12" id="KW-0472">Membrane</keyword>
<feature type="transmembrane region" description="Helical" evidence="13">
    <location>
        <begin position="263"/>
        <end position="280"/>
    </location>
</feature>
<dbReference type="GO" id="GO:0033038">
    <property type="term" value="F:bitter taste receptor activity"/>
    <property type="evidence" value="ECO:0007669"/>
    <property type="project" value="InterPro"/>
</dbReference>
<keyword evidence="5 12" id="KW-0812">Transmembrane</keyword>
<evidence type="ECO:0000256" key="6">
    <source>
        <dbReference type="ARBA" id="ARBA00022989"/>
    </source>
</evidence>
<dbReference type="AlphaFoldDB" id="A0A8C0XPC2"/>
<keyword evidence="6 13" id="KW-1133">Transmembrane helix</keyword>
<evidence type="ECO:0000256" key="3">
    <source>
        <dbReference type="ARBA" id="ARBA00022480"/>
    </source>
</evidence>
<evidence type="ECO:0000256" key="2">
    <source>
        <dbReference type="ARBA" id="ARBA00007376"/>
    </source>
</evidence>
<evidence type="ECO:0000256" key="1">
    <source>
        <dbReference type="ARBA" id="ARBA00004141"/>
    </source>
</evidence>
<keyword evidence="15" id="KW-1185">Reference proteome</keyword>
<comment type="similarity">
    <text evidence="2 11">Belongs to the G-protein coupled receptor T2R family.</text>
</comment>
<keyword evidence="7 12" id="KW-0297">G-protein coupled receptor</keyword>
<protein>
    <recommendedName>
        <fullName evidence="12">Taste receptor type 2</fullName>
    </recommendedName>
</protein>
<evidence type="ECO:0000256" key="11">
    <source>
        <dbReference type="RuleBase" id="RU004423"/>
    </source>
</evidence>
<feature type="transmembrane region" description="Helical" evidence="13">
    <location>
        <begin position="129"/>
        <end position="149"/>
    </location>
</feature>
<dbReference type="Gene3D" id="1.20.1070.10">
    <property type="entry name" value="Rhodopsin 7-helix transmembrane proteins"/>
    <property type="match status" value="1"/>
</dbReference>
<name>A0A8C0XPC2_CASCN</name>
<keyword evidence="4 12" id="KW-0716">Sensory transduction</keyword>
<keyword evidence="9 12" id="KW-0675">Receptor</keyword>
<dbReference type="SUPFAM" id="SSF81321">
    <property type="entry name" value="Family A G protein-coupled receptor-like"/>
    <property type="match status" value="1"/>
</dbReference>
<gene>
    <name evidence="14 16" type="primary">LOC109700783</name>
</gene>
<evidence type="ECO:0000256" key="9">
    <source>
        <dbReference type="ARBA" id="ARBA00023170"/>
    </source>
</evidence>
<evidence type="ECO:0000256" key="4">
    <source>
        <dbReference type="ARBA" id="ARBA00022606"/>
    </source>
</evidence>
<feature type="transmembrane region" description="Helical" evidence="13">
    <location>
        <begin position="225"/>
        <end position="248"/>
    </location>
</feature>
<dbReference type="KEGG" id="ccan:109700783"/>
<evidence type="ECO:0000256" key="12">
    <source>
        <dbReference type="RuleBase" id="RU004424"/>
    </source>
</evidence>
<evidence type="ECO:0000256" key="7">
    <source>
        <dbReference type="ARBA" id="ARBA00023040"/>
    </source>
</evidence>